<dbReference type="KEGG" id="oca:OCAR_4967"/>
<dbReference type="CDD" id="cd02199">
    <property type="entry name" value="YjgF_YER057c_UK114_like_1"/>
    <property type="match status" value="1"/>
</dbReference>
<gene>
    <name evidence="2" type="ordered locus">OCA5_c29920</name>
</gene>
<proteinExistence type="predicted"/>
<evidence type="ECO:0000313" key="3">
    <source>
        <dbReference type="Proteomes" id="UP000007730"/>
    </source>
</evidence>
<dbReference type="InterPro" id="IPR013813">
    <property type="entry name" value="Endoribo_LPSP/chorism_mut-like"/>
</dbReference>
<protein>
    <recommendedName>
        <fullName evidence="1">Endoribonuclease L-PSP/chorismate mutase-like domain-containing protein</fullName>
    </recommendedName>
</protein>
<name>B6JB29_AFIC5</name>
<dbReference type="OrthoDB" id="9806350at2"/>
<dbReference type="PANTHER" id="PTHR43760:SF1">
    <property type="entry name" value="ENDORIBONUCLEASE L-PSP_CHORISMATE MUTASE-LIKE DOMAIN-CONTAINING PROTEIN"/>
    <property type="match status" value="1"/>
</dbReference>
<sequence length="150" mass="15978">MDATNNPFNSIPDVKIPSAAYRPYVLHGNILHISGQLPVKDGKAVWVGQVPDTVSVVDAQNAARLCTENVLAWLKHACEGDFGRVDRCLRIAGYVATGAEFKDAPIVVNAASEMLTSILGARGEHARIALGVASLPFGAPVEIEAQFSLR</sequence>
<dbReference type="eggNOG" id="COG0251">
    <property type="taxonomic scope" value="Bacteria"/>
</dbReference>
<dbReference type="SUPFAM" id="SSF55298">
    <property type="entry name" value="YjgF-like"/>
    <property type="match status" value="1"/>
</dbReference>
<organism evidence="2 3">
    <name type="scientific">Afipia carboxidovorans (strain ATCC 49405 / DSM 1227 / KCTC 32145 / OM5)</name>
    <name type="common">Oligotropha carboxidovorans</name>
    <dbReference type="NCBI Taxonomy" id="504832"/>
    <lineage>
        <taxon>Bacteria</taxon>
        <taxon>Pseudomonadati</taxon>
        <taxon>Pseudomonadota</taxon>
        <taxon>Alphaproteobacteria</taxon>
        <taxon>Hyphomicrobiales</taxon>
        <taxon>Nitrobacteraceae</taxon>
        <taxon>Afipia</taxon>
    </lineage>
</organism>
<accession>B6JB29</accession>
<dbReference type="InterPro" id="IPR035959">
    <property type="entry name" value="RutC-like_sf"/>
</dbReference>
<feature type="domain" description="Endoribonuclease L-PSP/chorismate mutase-like" evidence="1">
    <location>
        <begin position="11"/>
        <end position="136"/>
    </location>
</feature>
<evidence type="ECO:0000259" key="1">
    <source>
        <dbReference type="Pfam" id="PF14588"/>
    </source>
</evidence>
<dbReference type="Gene3D" id="3.30.1330.40">
    <property type="entry name" value="RutC-like"/>
    <property type="match status" value="1"/>
</dbReference>
<dbReference type="Proteomes" id="UP000007730">
    <property type="component" value="Chromosome"/>
</dbReference>
<reference evidence="2 3" key="1">
    <citation type="journal article" date="2011" name="J. Bacteriol.">
        <title>Complete genome sequences of the chemolithoautotrophic Oligotropha carboxidovorans strains OM4 and OM5.</title>
        <authorList>
            <person name="Volland S."/>
            <person name="Rachinger M."/>
            <person name="Strittmatter A."/>
            <person name="Daniel R."/>
            <person name="Gottschalk G."/>
            <person name="Meyer O."/>
        </authorList>
    </citation>
    <scope>NUCLEOTIDE SEQUENCE [LARGE SCALE GENOMIC DNA]</scope>
    <source>
        <strain evidence="3">ATCC 49405 / DSM 1227 / KCTC 32145 / OM5</strain>
    </source>
</reference>
<dbReference type="STRING" id="504832.OCA5_c29920"/>
<dbReference type="PANTHER" id="PTHR43760">
    <property type="entry name" value="ENDORIBONUCLEASE-RELATED"/>
    <property type="match status" value="1"/>
</dbReference>
<evidence type="ECO:0000313" key="2">
    <source>
        <dbReference type="EMBL" id="AEI07679.1"/>
    </source>
</evidence>
<dbReference type="HOGENOM" id="CLU_104845_0_1_5"/>
<dbReference type="RefSeq" id="WP_012562133.1">
    <property type="nucleotide sequence ID" value="NC_011386.1"/>
</dbReference>
<dbReference type="PATRIC" id="fig|504832.7.peg.3154"/>
<dbReference type="AlphaFoldDB" id="B6JB29"/>
<keyword evidence="3" id="KW-1185">Reference proteome</keyword>
<dbReference type="EMBL" id="CP002826">
    <property type="protein sequence ID" value="AEI07679.1"/>
    <property type="molecule type" value="Genomic_DNA"/>
</dbReference>
<dbReference type="Pfam" id="PF14588">
    <property type="entry name" value="YjgF_endoribonc"/>
    <property type="match status" value="1"/>
</dbReference>
<dbReference type="KEGG" id="ocg:OCA5_c29920"/>